<dbReference type="AlphaFoldDB" id="A0A9X3MT57"/>
<dbReference type="CDD" id="cd13603">
    <property type="entry name" value="PBP2_TRAP_Siap_TeaA_like"/>
    <property type="match status" value="1"/>
</dbReference>
<dbReference type="GO" id="GO:0055085">
    <property type="term" value="P:transmembrane transport"/>
    <property type="evidence" value="ECO:0007669"/>
    <property type="project" value="InterPro"/>
</dbReference>
<keyword evidence="3" id="KW-0732">Signal</keyword>
<accession>A0A9X3MT57</accession>
<proteinExistence type="inferred from homology"/>
<protein>
    <submittedName>
        <fullName evidence="4">TRAP transporter substrate-binding protein</fullName>
    </submittedName>
</protein>
<keyword evidence="2" id="KW-0813">Transport</keyword>
<keyword evidence="5" id="KW-1185">Reference proteome</keyword>
<evidence type="ECO:0000256" key="2">
    <source>
        <dbReference type="ARBA" id="ARBA00022448"/>
    </source>
</evidence>
<dbReference type="PANTHER" id="PTHR33376">
    <property type="match status" value="1"/>
</dbReference>
<evidence type="ECO:0000256" key="1">
    <source>
        <dbReference type="ARBA" id="ARBA00009023"/>
    </source>
</evidence>
<comment type="caution">
    <text evidence="4">The sequence shown here is derived from an EMBL/GenBank/DDBJ whole genome shotgun (WGS) entry which is preliminary data.</text>
</comment>
<dbReference type="PANTHER" id="PTHR33376:SF7">
    <property type="entry name" value="C4-DICARBOXYLATE-BINDING PROTEIN DCTB"/>
    <property type="match status" value="1"/>
</dbReference>
<dbReference type="RefSeq" id="WP_270039791.1">
    <property type="nucleotide sequence ID" value="NZ_JAPDOD010000007.1"/>
</dbReference>
<dbReference type="Gene3D" id="3.40.190.170">
    <property type="entry name" value="Bacterial extracellular solute-binding protein, family 7"/>
    <property type="match status" value="1"/>
</dbReference>
<dbReference type="Proteomes" id="UP001149140">
    <property type="component" value="Unassembled WGS sequence"/>
</dbReference>
<evidence type="ECO:0000313" key="4">
    <source>
        <dbReference type="EMBL" id="MDA0160758.1"/>
    </source>
</evidence>
<dbReference type="InterPro" id="IPR038404">
    <property type="entry name" value="TRAP_DctP_sf"/>
</dbReference>
<evidence type="ECO:0000256" key="3">
    <source>
        <dbReference type="ARBA" id="ARBA00022729"/>
    </source>
</evidence>
<name>A0A9X3MT57_9ACTN</name>
<dbReference type="Pfam" id="PF03480">
    <property type="entry name" value="DctP"/>
    <property type="match status" value="1"/>
</dbReference>
<dbReference type="InterPro" id="IPR018389">
    <property type="entry name" value="DctP_fam"/>
</dbReference>
<dbReference type="NCBIfam" id="NF037995">
    <property type="entry name" value="TRAP_S1"/>
    <property type="match status" value="1"/>
</dbReference>
<dbReference type="EMBL" id="JAPDOD010000007">
    <property type="protein sequence ID" value="MDA0160758.1"/>
    <property type="molecule type" value="Genomic_DNA"/>
</dbReference>
<reference evidence="4" key="1">
    <citation type="submission" date="2022-10" db="EMBL/GenBank/DDBJ databases">
        <title>The WGS of Solirubrobacter ginsenosidimutans DSM 21036.</title>
        <authorList>
            <person name="Jiang Z."/>
        </authorList>
    </citation>
    <scope>NUCLEOTIDE SEQUENCE</scope>
    <source>
        <strain evidence="4">DSM 21036</strain>
    </source>
</reference>
<organism evidence="4 5">
    <name type="scientific">Solirubrobacter ginsenosidimutans</name>
    <dbReference type="NCBI Taxonomy" id="490573"/>
    <lineage>
        <taxon>Bacteria</taxon>
        <taxon>Bacillati</taxon>
        <taxon>Actinomycetota</taxon>
        <taxon>Thermoleophilia</taxon>
        <taxon>Solirubrobacterales</taxon>
        <taxon>Solirubrobacteraceae</taxon>
        <taxon>Solirubrobacter</taxon>
    </lineage>
</organism>
<sequence length="483" mass="51469">MTRAPLLAMLVAAGCGGTAGQPPNKSGAKAAIQPTAIQLESPNGETPYAEHFAKRVGELSGGTLTVYISQRYPSGEAGNEARVARMVRAGELDFAVLPGRTWSSAGAPAFAALQAPFVLTTFDAARRALAGPADALLKADLEHAGVVPLYLAPSDPRRFLTLKPLAGPEAFRGLRIRLYDEATTAASVQALGARPVQGISTGEVYKRLEEGRLDGLETAAGTVISYDYWRAAHNLTAYAMFTGIETLVASSAAWKRLSPSQREVIQAAAEDTARADTRRPAADAEAVESVCSTGMRLKEASVAQLRGFAGATESVRAALRQAPATAAVMRAFEATDGAGPRRLAFPAACAPRPARAPAPRDDAALPEGTYVTRLMPRDYDAGGVGYLGPREGLKWTVRLQDGKWTRTVDPVLPGTVGDYDGAGTYEVRGNEVTFRYTHPRVDASAPEVLRWSYYGGRLSIKEVRVIDGGMSVVYTAHPWRRVR</sequence>
<gene>
    <name evidence="4" type="ORF">OM076_10820</name>
</gene>
<evidence type="ECO:0000313" key="5">
    <source>
        <dbReference type="Proteomes" id="UP001149140"/>
    </source>
</evidence>
<dbReference type="PROSITE" id="PS51257">
    <property type="entry name" value="PROKAR_LIPOPROTEIN"/>
    <property type="match status" value="1"/>
</dbReference>
<comment type="similarity">
    <text evidence="1">Belongs to the bacterial solute-binding protein 7 family.</text>
</comment>